<accession>A0AAV2AKR9</accession>
<sequence length="92" mass="10099">MTTAGSKEIIFPPTPASTISSLPNEMDSTLQCLLPVMVIVETALFLSEDEKEIPSEFPRRSYVPDIYFLAGIKTTFANKAENVVRSSGVVIF</sequence>
<proteinExistence type="predicted"/>
<comment type="caution">
    <text evidence="1">The sequence shown here is derived from an EMBL/GenBank/DDBJ whole genome shotgun (WGS) entry which is preliminary data.</text>
</comment>
<evidence type="ECO:0000313" key="1">
    <source>
        <dbReference type="EMBL" id="CAL1284512.1"/>
    </source>
</evidence>
<protein>
    <submittedName>
        <fullName evidence="1">Uncharacterized protein</fullName>
    </submittedName>
</protein>
<evidence type="ECO:0000313" key="2">
    <source>
        <dbReference type="Proteomes" id="UP001497382"/>
    </source>
</evidence>
<reference evidence="1 2" key="1">
    <citation type="submission" date="2024-04" db="EMBL/GenBank/DDBJ databases">
        <authorList>
            <person name="Rising A."/>
            <person name="Reimegard J."/>
            <person name="Sonavane S."/>
            <person name="Akerstrom W."/>
            <person name="Nylinder S."/>
            <person name="Hedman E."/>
            <person name="Kallberg Y."/>
        </authorList>
    </citation>
    <scope>NUCLEOTIDE SEQUENCE [LARGE SCALE GENOMIC DNA]</scope>
</reference>
<gene>
    <name evidence="1" type="ORF">LARSCL_LOCUS13191</name>
</gene>
<organism evidence="1 2">
    <name type="scientific">Larinioides sclopetarius</name>
    <dbReference type="NCBI Taxonomy" id="280406"/>
    <lineage>
        <taxon>Eukaryota</taxon>
        <taxon>Metazoa</taxon>
        <taxon>Ecdysozoa</taxon>
        <taxon>Arthropoda</taxon>
        <taxon>Chelicerata</taxon>
        <taxon>Arachnida</taxon>
        <taxon>Araneae</taxon>
        <taxon>Araneomorphae</taxon>
        <taxon>Entelegynae</taxon>
        <taxon>Araneoidea</taxon>
        <taxon>Araneidae</taxon>
        <taxon>Larinioides</taxon>
    </lineage>
</organism>
<keyword evidence="2" id="KW-1185">Reference proteome</keyword>
<dbReference type="EMBL" id="CAXIEN010000180">
    <property type="protein sequence ID" value="CAL1284512.1"/>
    <property type="molecule type" value="Genomic_DNA"/>
</dbReference>
<dbReference type="AlphaFoldDB" id="A0AAV2AKR9"/>
<name>A0AAV2AKR9_9ARAC</name>
<dbReference type="Proteomes" id="UP001497382">
    <property type="component" value="Unassembled WGS sequence"/>
</dbReference>